<dbReference type="AlphaFoldDB" id="A0A8X6UMC7"/>
<reference evidence="2" key="1">
    <citation type="submission" date="2020-08" db="EMBL/GenBank/DDBJ databases">
        <title>Multicomponent nature underlies the extraordinary mechanical properties of spider dragline silk.</title>
        <authorList>
            <person name="Kono N."/>
            <person name="Nakamura H."/>
            <person name="Mori M."/>
            <person name="Yoshida Y."/>
            <person name="Ohtoshi R."/>
            <person name="Malay A.D."/>
            <person name="Moran D.A.P."/>
            <person name="Tomita M."/>
            <person name="Numata K."/>
            <person name="Arakawa K."/>
        </authorList>
    </citation>
    <scope>NUCLEOTIDE SEQUENCE</scope>
</reference>
<gene>
    <name evidence="2" type="ORF">NPIL_591641</name>
</gene>
<accession>A0A8X6UMC7</accession>
<organism evidence="2 3">
    <name type="scientific">Nephila pilipes</name>
    <name type="common">Giant wood spider</name>
    <name type="synonym">Nephila maculata</name>
    <dbReference type="NCBI Taxonomy" id="299642"/>
    <lineage>
        <taxon>Eukaryota</taxon>
        <taxon>Metazoa</taxon>
        <taxon>Ecdysozoa</taxon>
        <taxon>Arthropoda</taxon>
        <taxon>Chelicerata</taxon>
        <taxon>Arachnida</taxon>
        <taxon>Araneae</taxon>
        <taxon>Araneomorphae</taxon>
        <taxon>Entelegynae</taxon>
        <taxon>Araneoidea</taxon>
        <taxon>Nephilidae</taxon>
        <taxon>Nephila</taxon>
    </lineage>
</organism>
<feature type="compositionally biased region" description="Low complexity" evidence="1">
    <location>
        <begin position="19"/>
        <end position="32"/>
    </location>
</feature>
<dbReference type="Proteomes" id="UP000887013">
    <property type="component" value="Unassembled WGS sequence"/>
</dbReference>
<protein>
    <submittedName>
        <fullName evidence="2">Uncharacterized protein</fullName>
    </submittedName>
</protein>
<name>A0A8X6UMC7_NEPPI</name>
<keyword evidence="3" id="KW-1185">Reference proteome</keyword>
<comment type="caution">
    <text evidence="2">The sequence shown here is derived from an EMBL/GenBank/DDBJ whole genome shotgun (WGS) entry which is preliminary data.</text>
</comment>
<dbReference type="EMBL" id="BMAW01034875">
    <property type="protein sequence ID" value="GFU37101.1"/>
    <property type="molecule type" value="Genomic_DNA"/>
</dbReference>
<proteinExistence type="predicted"/>
<feature type="region of interest" description="Disordered" evidence="1">
    <location>
        <begin position="1"/>
        <end position="38"/>
    </location>
</feature>
<feature type="compositionally biased region" description="Basic and acidic residues" evidence="1">
    <location>
        <begin position="1"/>
        <end position="13"/>
    </location>
</feature>
<evidence type="ECO:0000313" key="2">
    <source>
        <dbReference type="EMBL" id="GFU37101.1"/>
    </source>
</evidence>
<evidence type="ECO:0000256" key="1">
    <source>
        <dbReference type="SAM" id="MobiDB-lite"/>
    </source>
</evidence>
<sequence length="124" mass="13206">MSSEAVDIKKEDGGESGISISKDSSLVDNSSSSKDKLDISEHSVISLSSSDKKEVSFSNITTMVLPSLFSNLSANVLTSLQSYLSSAFPLTSLPNSVIATSCPVSCLQPRELFCLEVLQPSWTP</sequence>
<evidence type="ECO:0000313" key="3">
    <source>
        <dbReference type="Proteomes" id="UP000887013"/>
    </source>
</evidence>